<name>A0A8T0QKP2_PANVG</name>
<dbReference type="OrthoDB" id="640742at2759"/>
<gene>
    <name evidence="4" type="ORF">PVAP13_7KG242800</name>
</gene>
<feature type="compositionally biased region" description="Basic and acidic residues" evidence="2">
    <location>
        <begin position="36"/>
        <end position="49"/>
    </location>
</feature>
<feature type="region of interest" description="Disordered" evidence="2">
    <location>
        <begin position="1"/>
        <end position="56"/>
    </location>
</feature>
<dbReference type="Proteomes" id="UP000823388">
    <property type="component" value="Chromosome 7K"/>
</dbReference>
<dbReference type="InterPro" id="IPR007736">
    <property type="entry name" value="Caleosin-related"/>
</dbReference>
<dbReference type="PANTHER" id="PTHR31495">
    <property type="entry name" value="PEROXYGENASE 3-RELATED"/>
    <property type="match status" value="1"/>
</dbReference>
<protein>
    <recommendedName>
        <fullName evidence="6">Caleosin</fullName>
    </recommendedName>
</protein>
<organism evidence="4 5">
    <name type="scientific">Panicum virgatum</name>
    <name type="common">Blackwell switchgrass</name>
    <dbReference type="NCBI Taxonomy" id="38727"/>
    <lineage>
        <taxon>Eukaryota</taxon>
        <taxon>Viridiplantae</taxon>
        <taxon>Streptophyta</taxon>
        <taxon>Embryophyta</taxon>
        <taxon>Tracheophyta</taxon>
        <taxon>Spermatophyta</taxon>
        <taxon>Magnoliopsida</taxon>
        <taxon>Liliopsida</taxon>
        <taxon>Poales</taxon>
        <taxon>Poaceae</taxon>
        <taxon>PACMAD clade</taxon>
        <taxon>Panicoideae</taxon>
        <taxon>Panicodae</taxon>
        <taxon>Paniceae</taxon>
        <taxon>Panicinae</taxon>
        <taxon>Panicum</taxon>
        <taxon>Panicum sect. Hiantes</taxon>
    </lineage>
</organism>
<dbReference type="Pfam" id="PF05042">
    <property type="entry name" value="Caleosin"/>
    <property type="match status" value="1"/>
</dbReference>
<dbReference type="GO" id="GO:0005509">
    <property type="term" value="F:calcium ion binding"/>
    <property type="evidence" value="ECO:0007669"/>
    <property type="project" value="TreeGrafter"/>
</dbReference>
<dbReference type="GO" id="GO:0004497">
    <property type="term" value="F:monooxygenase activity"/>
    <property type="evidence" value="ECO:0007669"/>
    <property type="project" value="TreeGrafter"/>
</dbReference>
<accession>A0A8T0QKP2</accession>
<evidence type="ECO:0000256" key="1">
    <source>
        <dbReference type="ARBA" id="ARBA00006765"/>
    </source>
</evidence>
<evidence type="ECO:0000256" key="3">
    <source>
        <dbReference type="SAM" id="Phobius"/>
    </source>
</evidence>
<keyword evidence="3" id="KW-0472">Membrane</keyword>
<proteinExistence type="inferred from homology"/>
<dbReference type="AlphaFoldDB" id="A0A8T0QKP2"/>
<evidence type="ECO:0000313" key="4">
    <source>
        <dbReference type="EMBL" id="KAG2573292.1"/>
    </source>
</evidence>
<keyword evidence="3" id="KW-0812">Transmembrane</keyword>
<keyword evidence="5" id="KW-1185">Reference proteome</keyword>
<evidence type="ECO:0008006" key="6">
    <source>
        <dbReference type="Google" id="ProtNLM"/>
    </source>
</evidence>
<sequence length="301" mass="33270">MQGAAATKQSRKADRGAAGTEGSKGDGAKVAAADMVRSDGGDRAGDTKGDAAGGGDKGAFHGMSAVEAKDSQTIVALQSPVTVMRPVRGDLEEHVPKPYLARALAAPDIYHPDGTTDGHGHHHMSVLQQHVAFFDRNDDGIIYPWETYQGCRALGFNLLMSLLIALVVNGTMSYATLPGWLPSPLFPIYVHNIHKSKHGSDSGTYDNEGRFMPVNFENMFSKYARTSPDRLTYRELWSMTEGFREVFDLFGWFAAKLEWTILYVLARDEEGFLAREAMRRVYDGSLFEYVERQRAQHAKMS</sequence>
<dbReference type="EMBL" id="CM029049">
    <property type="protein sequence ID" value="KAG2573292.1"/>
    <property type="molecule type" value="Genomic_DNA"/>
</dbReference>
<dbReference type="PANTHER" id="PTHR31495:SF50">
    <property type="entry name" value="PEROXYGENASE 1"/>
    <property type="match status" value="1"/>
</dbReference>
<reference evidence="4" key="1">
    <citation type="submission" date="2020-05" db="EMBL/GenBank/DDBJ databases">
        <title>WGS assembly of Panicum virgatum.</title>
        <authorList>
            <person name="Lovell J.T."/>
            <person name="Jenkins J."/>
            <person name="Shu S."/>
            <person name="Juenger T.E."/>
            <person name="Schmutz J."/>
        </authorList>
    </citation>
    <scope>NUCLEOTIDE SEQUENCE</scope>
    <source>
        <strain evidence="4">AP13</strain>
    </source>
</reference>
<feature type="transmembrane region" description="Helical" evidence="3">
    <location>
        <begin position="154"/>
        <end position="177"/>
    </location>
</feature>
<comment type="similarity">
    <text evidence="1">Belongs to the caleosin family.</text>
</comment>
<evidence type="ECO:0000313" key="5">
    <source>
        <dbReference type="Proteomes" id="UP000823388"/>
    </source>
</evidence>
<comment type="caution">
    <text evidence="4">The sequence shown here is derived from an EMBL/GenBank/DDBJ whole genome shotgun (WGS) entry which is preliminary data.</text>
</comment>
<keyword evidence="3" id="KW-1133">Transmembrane helix</keyword>
<evidence type="ECO:0000256" key="2">
    <source>
        <dbReference type="SAM" id="MobiDB-lite"/>
    </source>
</evidence>